<dbReference type="SUPFAM" id="SSF57701">
    <property type="entry name" value="Zn2/Cys6 DNA-binding domain"/>
    <property type="match status" value="2"/>
</dbReference>
<dbReference type="GO" id="GO:0008270">
    <property type="term" value="F:zinc ion binding"/>
    <property type="evidence" value="ECO:0007669"/>
    <property type="project" value="InterPro"/>
</dbReference>
<dbReference type="AlphaFoldDB" id="A0A9P6KRV0"/>
<sequence length="410" mass="45806">MDDLDDELDFRYHRTLKPDVYYRCPSSESLDGALRNEFEKNAASLIPVGIVTEFVFNKTSTITVPVTQQPNLDALFEPTDYPQSITVEHSLCYGIHGKERLKLQRAIARCFIEAIQAIDGFQYTERQACNKDGSDGAKFKYVCLDSLQNRDRKSKAKRKNSSEDADSGNAQNISNGFELSTYDCGGAIHVRFSTKRDAVNVMYIHNLIHRDVESRPANQESTLSQFAQAMPSNVTTPNGMSNGTKAKKRKKSHNDHHVTDSAFHDPDLDMSTSPEASKTSSKKKRKKDAVPSEASGSATKKISKPKQAKSPSKARQKAPAKDPASEPLQPMKGKCLRCREKGIKCNEAKPTCNQCLRGLWTCQYEAPGPKKRSKNGCLNCRSRKRKCTEERPSCAYCLKVDDDCMYGEHA</sequence>
<name>A0A9P6KRV0_9PLEO</name>
<dbReference type="EMBL" id="WJXW01000004">
    <property type="protein sequence ID" value="KAF9737183.1"/>
    <property type="molecule type" value="Genomic_DNA"/>
</dbReference>
<dbReference type="InterPro" id="IPR001138">
    <property type="entry name" value="Zn2Cys6_DnaBD"/>
</dbReference>
<evidence type="ECO:0000256" key="2">
    <source>
        <dbReference type="SAM" id="MobiDB-lite"/>
    </source>
</evidence>
<feature type="compositionally biased region" description="Basic residues" evidence="2">
    <location>
        <begin position="245"/>
        <end position="254"/>
    </location>
</feature>
<reference evidence="4" key="1">
    <citation type="journal article" date="2020" name="Mol. Plant Microbe Interact.">
        <title>Genome Sequence of the Biocontrol Agent Coniothyrium minitans strain Conio (IMI 134523).</title>
        <authorList>
            <person name="Patel D."/>
            <person name="Shittu T.A."/>
            <person name="Baroncelli R."/>
            <person name="Muthumeenakshi S."/>
            <person name="Osborne T.H."/>
            <person name="Janganan T.K."/>
            <person name="Sreenivasaprasad S."/>
        </authorList>
    </citation>
    <scope>NUCLEOTIDE SEQUENCE</scope>
    <source>
        <strain evidence="4">Conio</strain>
    </source>
</reference>
<keyword evidence="1" id="KW-0539">Nucleus</keyword>
<gene>
    <name evidence="4" type="ORF">PMIN01_04962</name>
</gene>
<feature type="region of interest" description="Disordered" evidence="2">
    <location>
        <begin position="152"/>
        <end position="172"/>
    </location>
</feature>
<dbReference type="Proteomes" id="UP000756921">
    <property type="component" value="Unassembled WGS sequence"/>
</dbReference>
<feature type="compositionally biased region" description="Basic and acidic residues" evidence="2">
    <location>
        <begin position="255"/>
        <end position="267"/>
    </location>
</feature>
<dbReference type="PROSITE" id="PS00463">
    <property type="entry name" value="ZN2_CY6_FUNGAL_1"/>
    <property type="match status" value="1"/>
</dbReference>
<keyword evidence="5" id="KW-1185">Reference proteome</keyword>
<feature type="region of interest" description="Disordered" evidence="2">
    <location>
        <begin position="215"/>
        <end position="330"/>
    </location>
</feature>
<dbReference type="InterPro" id="IPR036864">
    <property type="entry name" value="Zn2-C6_fun-type_DNA-bd_sf"/>
</dbReference>
<dbReference type="Pfam" id="PF00172">
    <property type="entry name" value="Zn_clus"/>
    <property type="match status" value="2"/>
</dbReference>
<feature type="domain" description="Zn(2)-C6 fungal-type" evidence="3">
    <location>
        <begin position="376"/>
        <end position="406"/>
    </location>
</feature>
<feature type="domain" description="Zn(2)-C6 fungal-type" evidence="3">
    <location>
        <begin position="334"/>
        <end position="364"/>
    </location>
</feature>
<dbReference type="GO" id="GO:0000981">
    <property type="term" value="F:DNA-binding transcription factor activity, RNA polymerase II-specific"/>
    <property type="evidence" value="ECO:0007669"/>
    <property type="project" value="InterPro"/>
</dbReference>
<dbReference type="CDD" id="cd00067">
    <property type="entry name" value="GAL4"/>
    <property type="match status" value="2"/>
</dbReference>
<dbReference type="Gene3D" id="4.10.240.10">
    <property type="entry name" value="Zn(2)-C6 fungal-type DNA-binding domain"/>
    <property type="match status" value="2"/>
</dbReference>
<feature type="compositionally biased region" description="Polar residues" evidence="2">
    <location>
        <begin position="216"/>
        <end position="244"/>
    </location>
</feature>
<dbReference type="SMART" id="SM00066">
    <property type="entry name" value="GAL4"/>
    <property type="match status" value="2"/>
</dbReference>
<comment type="caution">
    <text evidence="4">The sequence shown here is derived from an EMBL/GenBank/DDBJ whole genome shotgun (WGS) entry which is preliminary data.</text>
</comment>
<dbReference type="PROSITE" id="PS50048">
    <property type="entry name" value="ZN2_CY6_FUNGAL_2"/>
    <property type="match status" value="2"/>
</dbReference>
<feature type="compositionally biased region" description="Basic residues" evidence="2">
    <location>
        <begin position="301"/>
        <end position="318"/>
    </location>
</feature>
<protein>
    <submittedName>
        <fullName evidence="4">Nitrate assimilation regulatory protein</fullName>
    </submittedName>
</protein>
<evidence type="ECO:0000256" key="1">
    <source>
        <dbReference type="ARBA" id="ARBA00023242"/>
    </source>
</evidence>
<organism evidence="4 5">
    <name type="scientific">Paraphaeosphaeria minitans</name>
    <dbReference type="NCBI Taxonomy" id="565426"/>
    <lineage>
        <taxon>Eukaryota</taxon>
        <taxon>Fungi</taxon>
        <taxon>Dikarya</taxon>
        <taxon>Ascomycota</taxon>
        <taxon>Pezizomycotina</taxon>
        <taxon>Dothideomycetes</taxon>
        <taxon>Pleosporomycetidae</taxon>
        <taxon>Pleosporales</taxon>
        <taxon>Massarineae</taxon>
        <taxon>Didymosphaeriaceae</taxon>
        <taxon>Paraphaeosphaeria</taxon>
    </lineage>
</organism>
<dbReference type="OrthoDB" id="3251668at2759"/>
<evidence type="ECO:0000313" key="4">
    <source>
        <dbReference type="EMBL" id="KAF9737183.1"/>
    </source>
</evidence>
<evidence type="ECO:0000313" key="5">
    <source>
        <dbReference type="Proteomes" id="UP000756921"/>
    </source>
</evidence>
<proteinExistence type="predicted"/>
<evidence type="ECO:0000259" key="3">
    <source>
        <dbReference type="PROSITE" id="PS50048"/>
    </source>
</evidence>
<accession>A0A9P6KRV0</accession>